<dbReference type="CDD" id="cd14686">
    <property type="entry name" value="bZIP"/>
    <property type="match status" value="1"/>
</dbReference>
<name>A0A8S1CKZ7_9INSE</name>
<dbReference type="Proteomes" id="UP000494165">
    <property type="component" value="Unassembled WGS sequence"/>
</dbReference>
<keyword evidence="3" id="KW-1185">Reference proteome</keyword>
<accession>A0A8S1CKZ7</accession>
<feature type="compositionally biased region" description="Polar residues" evidence="1">
    <location>
        <begin position="172"/>
        <end position="184"/>
    </location>
</feature>
<evidence type="ECO:0008006" key="4">
    <source>
        <dbReference type="Google" id="ProtNLM"/>
    </source>
</evidence>
<evidence type="ECO:0000313" key="3">
    <source>
        <dbReference type="Proteomes" id="UP000494165"/>
    </source>
</evidence>
<evidence type="ECO:0000313" key="2">
    <source>
        <dbReference type="EMBL" id="CAB3370173.1"/>
    </source>
</evidence>
<sequence length="323" mass="35770">MNQFEQQNMDSVLPLDLSIKASGPKSPGLVLQHAPSPSCSLPEMHFTPMLLSVVAYQQPAVDLLNNTPFSALAQQQEQIKQNAEAQHADPSMQGVSLPSEASCPARSSSRIYTRRNNTVNNRSASKPSSSLQVANRRTATSSNRDDPTYKEKREKNNESARKSRLQGGCVSLSGSNNFSAQANDSARVKERAARAKIISAFMTHMRLYPPGEPLSPRESHAWSTSSLGAPVLSEEDQVNPSRSVENAKSISYDSAEAEKRARNNAYARLFRLRKKNDIIKQQKDLAEAKIVNQILKCERDKLVAQYNVLKSNLKSLEEQNKSM</sequence>
<feature type="region of interest" description="Disordered" evidence="1">
    <location>
        <begin position="75"/>
        <end position="187"/>
    </location>
</feature>
<dbReference type="AlphaFoldDB" id="A0A8S1CKZ7"/>
<organism evidence="2 3">
    <name type="scientific">Cloeon dipterum</name>
    <dbReference type="NCBI Taxonomy" id="197152"/>
    <lineage>
        <taxon>Eukaryota</taxon>
        <taxon>Metazoa</taxon>
        <taxon>Ecdysozoa</taxon>
        <taxon>Arthropoda</taxon>
        <taxon>Hexapoda</taxon>
        <taxon>Insecta</taxon>
        <taxon>Pterygota</taxon>
        <taxon>Palaeoptera</taxon>
        <taxon>Ephemeroptera</taxon>
        <taxon>Pisciforma</taxon>
        <taxon>Baetidae</taxon>
        <taxon>Cloeon</taxon>
    </lineage>
</organism>
<evidence type="ECO:0000256" key="1">
    <source>
        <dbReference type="SAM" id="MobiDB-lite"/>
    </source>
</evidence>
<proteinExistence type="predicted"/>
<comment type="caution">
    <text evidence="2">The sequence shown here is derived from an EMBL/GenBank/DDBJ whole genome shotgun (WGS) entry which is preliminary data.</text>
</comment>
<dbReference type="Gene3D" id="1.20.5.170">
    <property type="match status" value="1"/>
</dbReference>
<feature type="compositionally biased region" description="Polar residues" evidence="1">
    <location>
        <begin position="75"/>
        <end position="84"/>
    </location>
</feature>
<gene>
    <name evidence="2" type="ORF">CLODIP_2_CD12167</name>
</gene>
<protein>
    <recommendedName>
        <fullName evidence="4">BZIP domain-containing protein</fullName>
    </recommendedName>
</protein>
<feature type="compositionally biased region" description="Basic and acidic residues" evidence="1">
    <location>
        <begin position="143"/>
        <end position="161"/>
    </location>
</feature>
<dbReference type="EMBL" id="CADEPI010000050">
    <property type="protein sequence ID" value="CAB3370173.1"/>
    <property type="molecule type" value="Genomic_DNA"/>
</dbReference>
<feature type="compositionally biased region" description="Polar residues" evidence="1">
    <location>
        <begin position="105"/>
        <end position="142"/>
    </location>
</feature>
<reference evidence="2 3" key="1">
    <citation type="submission" date="2020-04" db="EMBL/GenBank/DDBJ databases">
        <authorList>
            <person name="Alioto T."/>
            <person name="Alioto T."/>
            <person name="Gomez Garrido J."/>
        </authorList>
    </citation>
    <scope>NUCLEOTIDE SEQUENCE [LARGE SCALE GENOMIC DNA]</scope>
</reference>